<dbReference type="Proteomes" id="UP000593576">
    <property type="component" value="Unassembled WGS sequence"/>
</dbReference>
<protein>
    <submittedName>
        <fullName evidence="1">Uncharacterized protein</fullName>
    </submittedName>
</protein>
<dbReference type="AlphaFoldDB" id="A0A7J9MXU9"/>
<proteinExistence type="predicted"/>
<accession>A0A7J9MXU9</accession>
<name>A0A7J9MXU9_GOSSC</name>
<keyword evidence="2" id="KW-1185">Reference proteome</keyword>
<reference evidence="1 2" key="1">
    <citation type="journal article" date="2019" name="Genome Biol. Evol.">
        <title>Insights into the evolution of the New World diploid cottons (Gossypium, subgenus Houzingenia) based on genome sequencing.</title>
        <authorList>
            <person name="Grover C.E."/>
            <person name="Arick M.A. 2nd"/>
            <person name="Thrash A."/>
            <person name="Conover J.L."/>
            <person name="Sanders W.S."/>
            <person name="Peterson D.G."/>
            <person name="Frelichowski J.E."/>
            <person name="Scheffler J.A."/>
            <person name="Scheffler B.E."/>
            <person name="Wendel J.F."/>
        </authorList>
    </citation>
    <scope>NUCLEOTIDE SEQUENCE [LARGE SCALE GENOMIC DNA]</scope>
    <source>
        <strain evidence="1">1</strain>
        <tissue evidence="1">Leaf</tissue>
    </source>
</reference>
<evidence type="ECO:0000313" key="2">
    <source>
        <dbReference type="Proteomes" id="UP000593576"/>
    </source>
</evidence>
<dbReference type="EMBL" id="JABFAF010254041">
    <property type="protein sequence ID" value="MBA0875861.1"/>
    <property type="molecule type" value="Genomic_DNA"/>
</dbReference>
<dbReference type="OrthoDB" id="10378771at2759"/>
<gene>
    <name evidence="1" type="ORF">Goshw_005756</name>
</gene>
<comment type="caution">
    <text evidence="1">The sequence shown here is derived from an EMBL/GenBank/DDBJ whole genome shotgun (WGS) entry which is preliminary data.</text>
</comment>
<organism evidence="1 2">
    <name type="scientific">Gossypium schwendimanii</name>
    <name type="common">Cotton</name>
    <dbReference type="NCBI Taxonomy" id="34291"/>
    <lineage>
        <taxon>Eukaryota</taxon>
        <taxon>Viridiplantae</taxon>
        <taxon>Streptophyta</taxon>
        <taxon>Embryophyta</taxon>
        <taxon>Tracheophyta</taxon>
        <taxon>Spermatophyta</taxon>
        <taxon>Magnoliopsida</taxon>
        <taxon>eudicotyledons</taxon>
        <taxon>Gunneridae</taxon>
        <taxon>Pentapetalae</taxon>
        <taxon>rosids</taxon>
        <taxon>malvids</taxon>
        <taxon>Malvales</taxon>
        <taxon>Malvaceae</taxon>
        <taxon>Malvoideae</taxon>
        <taxon>Gossypium</taxon>
    </lineage>
</organism>
<evidence type="ECO:0000313" key="1">
    <source>
        <dbReference type="EMBL" id="MBA0875861.1"/>
    </source>
</evidence>
<sequence length="150" mass="17433">MEMWEDWYENIPTPEPIIVPELACVLEYMPWFRIHGKPYLLTLEERQRQLCMMPGAFPSLYMYPNPYMYHFPSPMAGWSQIPGSAPFPVMPRRPSMYRPATQQGSQEGLSGSSSFYQSTRTYVFQTPSSFVMQTPPHILFFEDGSSSQVR</sequence>